<dbReference type="InterPro" id="IPR036942">
    <property type="entry name" value="Beta-barrel_TonB_sf"/>
</dbReference>
<keyword evidence="5 9" id="KW-0798">TonB box</keyword>
<evidence type="ECO:0000313" key="14">
    <source>
        <dbReference type="EMBL" id="MCQ8239799.1"/>
    </source>
</evidence>
<dbReference type="PANTHER" id="PTHR47234">
    <property type="match status" value="1"/>
</dbReference>
<keyword evidence="4 8" id="KW-0812">Transmembrane</keyword>
<accession>A0ABT1VTX8</accession>
<keyword evidence="3 8" id="KW-1134">Transmembrane beta strand</keyword>
<gene>
    <name evidence="14" type="ORF">NFI88_02950</name>
</gene>
<reference evidence="14 15" key="1">
    <citation type="submission" date="2022-06" db="EMBL/GenBank/DDBJ databases">
        <title>Rhizosaccharibacter gen. nov. sp. nov. KSS12, endophytic bacteria isolated from sugarcane.</title>
        <authorList>
            <person name="Pitiwittayakul N."/>
        </authorList>
    </citation>
    <scope>NUCLEOTIDE SEQUENCE [LARGE SCALE GENOMIC DNA]</scope>
    <source>
        <strain evidence="14 15">KSS12</strain>
    </source>
</reference>
<dbReference type="InterPro" id="IPR012910">
    <property type="entry name" value="Plug_dom"/>
</dbReference>
<dbReference type="CDD" id="cd01347">
    <property type="entry name" value="ligand_gated_channel"/>
    <property type="match status" value="1"/>
</dbReference>
<evidence type="ECO:0000256" key="2">
    <source>
        <dbReference type="ARBA" id="ARBA00022448"/>
    </source>
</evidence>
<dbReference type="Proteomes" id="UP001524547">
    <property type="component" value="Unassembled WGS sequence"/>
</dbReference>
<evidence type="ECO:0000256" key="1">
    <source>
        <dbReference type="ARBA" id="ARBA00004571"/>
    </source>
</evidence>
<comment type="similarity">
    <text evidence="8 9">Belongs to the TonB-dependent receptor family.</text>
</comment>
<keyword evidence="6 8" id="KW-0472">Membrane</keyword>
<dbReference type="Gene3D" id="2.40.170.20">
    <property type="entry name" value="TonB-dependent receptor, beta-barrel domain"/>
    <property type="match status" value="1"/>
</dbReference>
<evidence type="ECO:0000259" key="12">
    <source>
        <dbReference type="Pfam" id="PF00593"/>
    </source>
</evidence>
<evidence type="ECO:0000256" key="4">
    <source>
        <dbReference type="ARBA" id="ARBA00022692"/>
    </source>
</evidence>
<evidence type="ECO:0000256" key="5">
    <source>
        <dbReference type="ARBA" id="ARBA00023077"/>
    </source>
</evidence>
<dbReference type="PROSITE" id="PS52016">
    <property type="entry name" value="TONB_DEPENDENT_REC_3"/>
    <property type="match status" value="1"/>
</dbReference>
<dbReference type="SUPFAM" id="SSF56935">
    <property type="entry name" value="Porins"/>
    <property type="match status" value="1"/>
</dbReference>
<feature type="region of interest" description="Disordered" evidence="10">
    <location>
        <begin position="29"/>
        <end position="61"/>
    </location>
</feature>
<feature type="chain" id="PRO_5046393749" evidence="11">
    <location>
        <begin position="28"/>
        <end position="828"/>
    </location>
</feature>
<protein>
    <submittedName>
        <fullName evidence="14">TonB-dependent receptor</fullName>
    </submittedName>
</protein>
<comment type="subcellular location">
    <subcellularLocation>
        <location evidence="1 8">Cell outer membrane</location>
        <topology evidence="1 8">Multi-pass membrane protein</topology>
    </subcellularLocation>
</comment>
<name>A0ABT1VTX8_9PROT</name>
<dbReference type="RefSeq" id="WP_422918546.1">
    <property type="nucleotide sequence ID" value="NZ_JAMZEJ010000002.1"/>
</dbReference>
<keyword evidence="14" id="KW-0675">Receptor</keyword>
<keyword evidence="15" id="KW-1185">Reference proteome</keyword>
<evidence type="ECO:0000313" key="15">
    <source>
        <dbReference type="Proteomes" id="UP001524547"/>
    </source>
</evidence>
<evidence type="ECO:0000256" key="3">
    <source>
        <dbReference type="ARBA" id="ARBA00022452"/>
    </source>
</evidence>
<feature type="compositionally biased region" description="Low complexity" evidence="10">
    <location>
        <begin position="45"/>
        <end position="61"/>
    </location>
</feature>
<feature type="signal peptide" evidence="11">
    <location>
        <begin position="1"/>
        <end position="27"/>
    </location>
</feature>
<proteinExistence type="inferred from homology"/>
<evidence type="ECO:0000256" key="11">
    <source>
        <dbReference type="SAM" id="SignalP"/>
    </source>
</evidence>
<keyword evidence="11" id="KW-0732">Signal</keyword>
<evidence type="ECO:0000256" key="8">
    <source>
        <dbReference type="PROSITE-ProRule" id="PRU01360"/>
    </source>
</evidence>
<comment type="caution">
    <text evidence="14">The sequence shown here is derived from an EMBL/GenBank/DDBJ whole genome shotgun (WGS) entry which is preliminary data.</text>
</comment>
<evidence type="ECO:0000259" key="13">
    <source>
        <dbReference type="Pfam" id="PF07715"/>
    </source>
</evidence>
<dbReference type="InterPro" id="IPR000531">
    <property type="entry name" value="Beta-barrel_TonB"/>
</dbReference>
<dbReference type="Pfam" id="PF00593">
    <property type="entry name" value="TonB_dep_Rec_b-barrel"/>
    <property type="match status" value="1"/>
</dbReference>
<dbReference type="InterPro" id="IPR037066">
    <property type="entry name" value="Plug_dom_sf"/>
</dbReference>
<dbReference type="PANTHER" id="PTHR47234:SF3">
    <property type="entry name" value="SECRETIN_TONB SHORT N-TERMINAL DOMAIN-CONTAINING PROTEIN"/>
    <property type="match status" value="1"/>
</dbReference>
<feature type="domain" description="TonB-dependent receptor plug" evidence="13">
    <location>
        <begin position="82"/>
        <end position="202"/>
    </location>
</feature>
<evidence type="ECO:0000256" key="6">
    <source>
        <dbReference type="ARBA" id="ARBA00023136"/>
    </source>
</evidence>
<feature type="domain" description="TonB-dependent receptor-like beta-barrel" evidence="12">
    <location>
        <begin position="302"/>
        <end position="785"/>
    </location>
</feature>
<dbReference type="Pfam" id="PF07715">
    <property type="entry name" value="Plug"/>
    <property type="match status" value="1"/>
</dbReference>
<evidence type="ECO:0000256" key="7">
    <source>
        <dbReference type="ARBA" id="ARBA00023237"/>
    </source>
</evidence>
<evidence type="ECO:0000256" key="9">
    <source>
        <dbReference type="RuleBase" id="RU003357"/>
    </source>
</evidence>
<feature type="region of interest" description="Disordered" evidence="10">
    <location>
        <begin position="253"/>
        <end position="277"/>
    </location>
</feature>
<evidence type="ECO:0000256" key="10">
    <source>
        <dbReference type="SAM" id="MobiDB-lite"/>
    </source>
</evidence>
<dbReference type="InterPro" id="IPR039426">
    <property type="entry name" value="TonB-dep_rcpt-like"/>
</dbReference>
<keyword evidence="2 8" id="KW-0813">Transport</keyword>
<dbReference type="Gene3D" id="2.170.130.10">
    <property type="entry name" value="TonB-dependent receptor, plug domain"/>
    <property type="match status" value="1"/>
</dbReference>
<keyword evidence="7 8" id="KW-0998">Cell outer membrane</keyword>
<dbReference type="EMBL" id="JAMZEJ010000002">
    <property type="protein sequence ID" value="MCQ8239799.1"/>
    <property type="molecule type" value="Genomic_DNA"/>
</dbReference>
<organism evidence="14 15">
    <name type="scientific">Rhizosaccharibacter radicis</name>
    <dbReference type="NCBI Taxonomy" id="2782605"/>
    <lineage>
        <taxon>Bacteria</taxon>
        <taxon>Pseudomonadati</taxon>
        <taxon>Pseudomonadota</taxon>
        <taxon>Alphaproteobacteria</taxon>
        <taxon>Acetobacterales</taxon>
        <taxon>Acetobacteraceae</taxon>
        <taxon>Rhizosaccharibacter</taxon>
    </lineage>
</organism>
<sequence length="828" mass="88084">MTLRSRLLATATILPFLAPAGVRPAAAATTSAATDQGPLPGGSAAGTSIAGTSAASRSAPGASADAGEAIIVTGTREFAKKARTSLAPVDIVTSRQLRETGQPDLRDALTQLLPSLTVPTFGFDTGALTDSFSLRGLSPNETLVLVNGKRRHGTANLYSNAGPQQGSTPADIDLIPISAVDHVEVLRDGASAQYGSDAVAGVVNIILKQGPSDANIQSITGAFYKGDGFTQDVSGDKGVALGANGFLHLSGEVRHQDPTNRGAPDSRVSDPNLNGDLNKLLGTPENTREVFSANAGYDITERVQAYGFATYGHKYGQSYQNYRLPNSLPAIYPYGYSPLETLVENDWAITAGLKGDDLFGFRWDASTTYGHDYDTIGVINSANTALFASGGLRQTDFHVADYDAGQWTNNLDLSRAVTLPVLPAPLNIAFGAEQRYETYGLGAGEPNAYLSGGAQALPGLLPALAGNYSRNVYAGYIDLSTQIVPHWQVDLAGRFEHYTDAGDTETGKVSTRYDFSRRFALRATISNGFHAPTLAQEHYSNLNVSPSAASGILPTNSAAARSIGASPLKPERSTTVTGGFTAEPIDRLHVAVDVYQINLRDIITQGGQYNGAAAITALGEAGLILPAGALSNPTGVAARYFANVASTRTQGLDVTATYLTRLGQYGRIDWDAALNINRTRLTHAGTDSRGLPFLSAQNVAYLTSAYPRSKLVAGGRWSNGRWDFAFHERRVGQTVNELTAYYNLNQSTVSSTRFNQMINQPRFLTDLELGYRISDALHIALGADNAFNAVPSSVPYANRYLGVPRYYTSTSQIGINGGFYYLRLNVTL</sequence>